<keyword evidence="3" id="KW-1185">Reference proteome</keyword>
<accession>A0A1H1HU68</accession>
<proteinExistence type="predicted"/>
<gene>
    <name evidence="2" type="ORF">SAMN04489764_4829</name>
</gene>
<keyword evidence="1" id="KW-1133">Transmembrane helix</keyword>
<organism evidence="2 3">
    <name type="scientific">Thermostaphylospora chromogena</name>
    <dbReference type="NCBI Taxonomy" id="35622"/>
    <lineage>
        <taxon>Bacteria</taxon>
        <taxon>Bacillati</taxon>
        <taxon>Actinomycetota</taxon>
        <taxon>Actinomycetes</taxon>
        <taxon>Streptosporangiales</taxon>
        <taxon>Thermomonosporaceae</taxon>
        <taxon>Thermostaphylospora</taxon>
    </lineage>
</organism>
<dbReference type="EMBL" id="FNKK01000002">
    <property type="protein sequence ID" value="SDR28974.1"/>
    <property type="molecule type" value="Genomic_DNA"/>
</dbReference>
<sequence length="101" mass="10153">MTTVDLVTPVADTVGRSLSGSVTRTADEAGALAGSPGTLLAMGLLALAAALLISAVKIMSQLLTLMIKMAEPTVRTGFTLVLVISTAILVIASLLSRSGQG</sequence>
<dbReference type="Proteomes" id="UP000217103">
    <property type="component" value="Unassembled WGS sequence"/>
</dbReference>
<evidence type="ECO:0000313" key="2">
    <source>
        <dbReference type="EMBL" id="SDR28974.1"/>
    </source>
</evidence>
<feature type="transmembrane region" description="Helical" evidence="1">
    <location>
        <begin position="77"/>
        <end position="95"/>
    </location>
</feature>
<name>A0A1H1HU68_9ACTN</name>
<protein>
    <submittedName>
        <fullName evidence="2">Uncharacterized protein</fullName>
    </submittedName>
</protein>
<dbReference type="RefSeq" id="WP_131815614.1">
    <property type="nucleotide sequence ID" value="NZ_FNKK01000002.1"/>
</dbReference>
<keyword evidence="1" id="KW-0812">Transmembrane</keyword>
<feature type="transmembrane region" description="Helical" evidence="1">
    <location>
        <begin position="37"/>
        <end position="56"/>
    </location>
</feature>
<evidence type="ECO:0000256" key="1">
    <source>
        <dbReference type="SAM" id="Phobius"/>
    </source>
</evidence>
<keyword evidence="1" id="KW-0472">Membrane</keyword>
<reference evidence="2 3" key="1">
    <citation type="submission" date="2016-10" db="EMBL/GenBank/DDBJ databases">
        <authorList>
            <person name="de Groot N.N."/>
        </authorList>
    </citation>
    <scope>NUCLEOTIDE SEQUENCE [LARGE SCALE GENOMIC DNA]</scope>
    <source>
        <strain evidence="2 3">DSM 43794</strain>
    </source>
</reference>
<evidence type="ECO:0000313" key="3">
    <source>
        <dbReference type="Proteomes" id="UP000217103"/>
    </source>
</evidence>
<dbReference type="AlphaFoldDB" id="A0A1H1HU68"/>